<dbReference type="AlphaFoldDB" id="A0A1I6P6Y9"/>
<accession>A0A1I6P6Y9</accession>
<organism evidence="2 3">
    <name type="scientific">Marininema halotolerans</name>
    <dbReference type="NCBI Taxonomy" id="1155944"/>
    <lineage>
        <taxon>Bacteria</taxon>
        <taxon>Bacillati</taxon>
        <taxon>Bacillota</taxon>
        <taxon>Bacilli</taxon>
        <taxon>Bacillales</taxon>
        <taxon>Thermoactinomycetaceae</taxon>
        <taxon>Marininema</taxon>
    </lineage>
</organism>
<evidence type="ECO:0000313" key="3">
    <source>
        <dbReference type="Proteomes" id="UP000198660"/>
    </source>
</evidence>
<evidence type="ECO:0000256" key="1">
    <source>
        <dbReference type="SAM" id="Phobius"/>
    </source>
</evidence>
<name>A0A1I6P6Y9_9BACL</name>
<gene>
    <name evidence="2" type="ORF">SAMN05444972_101399</name>
</gene>
<feature type="transmembrane region" description="Helical" evidence="1">
    <location>
        <begin position="13"/>
        <end position="35"/>
    </location>
</feature>
<reference evidence="3" key="1">
    <citation type="submission" date="2016-10" db="EMBL/GenBank/DDBJ databases">
        <authorList>
            <person name="Varghese N."/>
            <person name="Submissions S."/>
        </authorList>
    </citation>
    <scope>NUCLEOTIDE SEQUENCE [LARGE SCALE GENOMIC DNA]</scope>
    <source>
        <strain evidence="3">DSM 45789</strain>
    </source>
</reference>
<feature type="transmembrane region" description="Helical" evidence="1">
    <location>
        <begin position="68"/>
        <end position="88"/>
    </location>
</feature>
<proteinExistence type="predicted"/>
<dbReference type="Proteomes" id="UP000198660">
    <property type="component" value="Unassembled WGS sequence"/>
</dbReference>
<keyword evidence="1" id="KW-1133">Transmembrane helix</keyword>
<keyword evidence="3" id="KW-1185">Reference proteome</keyword>
<sequence>MRILQEWIGSIDIVSLVVFHIFFAPIASLIIGVLAQIITRKVWVGVIITSILTAVITVWLYGLDLSTFIFMVTYGVITFLGSIIVFFLRKLLKRRKSPR</sequence>
<dbReference type="EMBL" id="FPAA01000001">
    <property type="protein sequence ID" value="SFS35957.1"/>
    <property type="molecule type" value="Genomic_DNA"/>
</dbReference>
<feature type="transmembrane region" description="Helical" evidence="1">
    <location>
        <begin position="42"/>
        <end position="62"/>
    </location>
</feature>
<protein>
    <recommendedName>
        <fullName evidence="4">DUF2651 domain-containing protein</fullName>
    </recommendedName>
</protein>
<keyword evidence="1" id="KW-0812">Transmembrane</keyword>
<evidence type="ECO:0000313" key="2">
    <source>
        <dbReference type="EMBL" id="SFS35957.1"/>
    </source>
</evidence>
<evidence type="ECO:0008006" key="4">
    <source>
        <dbReference type="Google" id="ProtNLM"/>
    </source>
</evidence>
<keyword evidence="1" id="KW-0472">Membrane</keyword>